<sequence length="94" mass="10343">MKINLSPQERPDRLELCRQGDVLLFNGEATDLRDLVGKEEIEHPWIAGPVREVGGSLCVTVILPHGPDAPLDTRYPSAIELTEDGNVPLPAFSR</sequence>
<reference evidence="1 2" key="1">
    <citation type="submission" date="2019-03" db="EMBL/GenBank/DDBJ databases">
        <title>Genomic Encyclopedia of Archaeal and Bacterial Type Strains, Phase II (KMG-II): from individual species to whole genera.</title>
        <authorList>
            <person name="Goeker M."/>
        </authorList>
    </citation>
    <scope>NUCLEOTIDE SEQUENCE [LARGE SCALE GENOMIC DNA]</scope>
    <source>
        <strain evidence="1 2">DSM 26433</strain>
    </source>
</reference>
<proteinExistence type="predicted"/>
<keyword evidence="2" id="KW-1185">Reference proteome</keyword>
<dbReference type="EMBL" id="SMGR01000004">
    <property type="protein sequence ID" value="TCK99874.1"/>
    <property type="molecule type" value="Genomic_DNA"/>
</dbReference>
<gene>
    <name evidence="1" type="ORF">BXY66_3578</name>
</gene>
<evidence type="ECO:0000313" key="2">
    <source>
        <dbReference type="Proteomes" id="UP000295673"/>
    </source>
</evidence>
<dbReference type="Proteomes" id="UP000295673">
    <property type="component" value="Unassembled WGS sequence"/>
</dbReference>
<protein>
    <submittedName>
        <fullName evidence="1">Uncharacterized protein</fullName>
    </submittedName>
</protein>
<name>A0A4R1N9R3_9RHOB</name>
<dbReference type="OrthoDB" id="8373799at2"/>
<dbReference type="AlphaFoldDB" id="A0A4R1N9R3"/>
<dbReference type="RefSeq" id="WP_132861707.1">
    <property type="nucleotide sequence ID" value="NZ_SMGR01000004.1"/>
</dbReference>
<accession>A0A4R1N9R3</accession>
<comment type="caution">
    <text evidence="1">The sequence shown here is derived from an EMBL/GenBank/DDBJ whole genome shotgun (WGS) entry which is preliminary data.</text>
</comment>
<organism evidence="1 2">
    <name type="scientific">Shimia isoporae</name>
    <dbReference type="NCBI Taxonomy" id="647720"/>
    <lineage>
        <taxon>Bacteria</taxon>
        <taxon>Pseudomonadati</taxon>
        <taxon>Pseudomonadota</taxon>
        <taxon>Alphaproteobacteria</taxon>
        <taxon>Rhodobacterales</taxon>
        <taxon>Roseobacteraceae</taxon>
    </lineage>
</organism>
<evidence type="ECO:0000313" key="1">
    <source>
        <dbReference type="EMBL" id="TCK99874.1"/>
    </source>
</evidence>